<accession>A0AA88A3G6</accession>
<name>A0AA88A3G6_FICCA</name>
<evidence type="ECO:0000313" key="1">
    <source>
        <dbReference type="EMBL" id="GMN38473.1"/>
    </source>
</evidence>
<gene>
    <name evidence="1" type="ORF">TIFTF001_007711</name>
</gene>
<protein>
    <recommendedName>
        <fullName evidence="3">Transposase MuDR plant domain-containing protein</fullName>
    </recommendedName>
</protein>
<dbReference type="AlphaFoldDB" id="A0AA88A3G6"/>
<evidence type="ECO:0000313" key="2">
    <source>
        <dbReference type="Proteomes" id="UP001187192"/>
    </source>
</evidence>
<reference evidence="1" key="1">
    <citation type="submission" date="2023-07" db="EMBL/GenBank/DDBJ databases">
        <title>draft genome sequence of fig (Ficus carica).</title>
        <authorList>
            <person name="Takahashi T."/>
            <person name="Nishimura K."/>
        </authorList>
    </citation>
    <scope>NUCLEOTIDE SEQUENCE</scope>
</reference>
<organism evidence="1 2">
    <name type="scientific">Ficus carica</name>
    <name type="common">Common fig</name>
    <dbReference type="NCBI Taxonomy" id="3494"/>
    <lineage>
        <taxon>Eukaryota</taxon>
        <taxon>Viridiplantae</taxon>
        <taxon>Streptophyta</taxon>
        <taxon>Embryophyta</taxon>
        <taxon>Tracheophyta</taxon>
        <taxon>Spermatophyta</taxon>
        <taxon>Magnoliopsida</taxon>
        <taxon>eudicotyledons</taxon>
        <taxon>Gunneridae</taxon>
        <taxon>Pentapetalae</taxon>
        <taxon>rosids</taxon>
        <taxon>fabids</taxon>
        <taxon>Rosales</taxon>
        <taxon>Moraceae</taxon>
        <taxon>Ficeae</taxon>
        <taxon>Ficus</taxon>
    </lineage>
</organism>
<dbReference type="Proteomes" id="UP001187192">
    <property type="component" value="Unassembled WGS sequence"/>
</dbReference>
<sequence length="238" mass="27407">MSQLISIMSSRFLFGFDLASMSQIYIIVEYNGKWKKVDGGFWRWFGVGMSKGFVFDRSIKFLELEETIYDRTSINRRFHDDYFGCRINEEISFVARFVPTELVGSYEHPLQICATSTPINERITGFNPNSITGSNPTPEETVPEEVANEDYRVPEEDDSRWQYAESEETRFVPLISSDSGRNDGSDLMVGKHFDSKEELNTKLNLVAINGKFEMKVKKSTKSLKEVVCVEEPNCLWRV</sequence>
<proteinExistence type="predicted"/>
<comment type="caution">
    <text evidence="1">The sequence shown here is derived from an EMBL/GenBank/DDBJ whole genome shotgun (WGS) entry which is preliminary data.</text>
</comment>
<keyword evidence="2" id="KW-1185">Reference proteome</keyword>
<evidence type="ECO:0008006" key="3">
    <source>
        <dbReference type="Google" id="ProtNLM"/>
    </source>
</evidence>
<dbReference type="EMBL" id="BTGU01000008">
    <property type="protein sequence ID" value="GMN38473.1"/>
    <property type="molecule type" value="Genomic_DNA"/>
</dbReference>